<accession>D5C2D8</accession>
<reference evidence="2" key="1">
    <citation type="submission" date="2010-04" db="EMBL/GenBank/DDBJ databases">
        <title>Complete genome sequence of Nitrosococcus halophilus Nc4, a salt-adapted, aerobic obligate ammonia-oxidizing sulfur purple bacterium.</title>
        <authorList>
            <consortium name="US DOE Joint Genome Institute"/>
            <person name="Campbell M.A."/>
            <person name="Malfatti S.A."/>
            <person name="Chain P.S.G."/>
            <person name="Heidelberg J.F."/>
            <person name="Ward B.B."/>
            <person name="Klotz M.G."/>
        </authorList>
    </citation>
    <scope>NUCLEOTIDE SEQUENCE [LARGE SCALE GENOMIC DNA]</scope>
    <source>
        <strain evidence="2">Nc4</strain>
    </source>
</reference>
<name>D5C2D8_NITHN</name>
<dbReference type="KEGG" id="nhl:Nhal_1669"/>
<dbReference type="STRING" id="472759.Nhal_1669"/>
<keyword evidence="2" id="KW-1185">Reference proteome</keyword>
<dbReference type="AlphaFoldDB" id="D5C2D8"/>
<organism evidence="1 2">
    <name type="scientific">Nitrosococcus halophilus (strain Nc4)</name>
    <dbReference type="NCBI Taxonomy" id="472759"/>
    <lineage>
        <taxon>Bacteria</taxon>
        <taxon>Pseudomonadati</taxon>
        <taxon>Pseudomonadota</taxon>
        <taxon>Gammaproteobacteria</taxon>
        <taxon>Chromatiales</taxon>
        <taxon>Chromatiaceae</taxon>
        <taxon>Nitrosococcus</taxon>
    </lineage>
</organism>
<dbReference type="EMBL" id="CP001798">
    <property type="protein sequence ID" value="ADE14797.1"/>
    <property type="molecule type" value="Genomic_DNA"/>
</dbReference>
<proteinExistence type="predicted"/>
<evidence type="ECO:0000313" key="1">
    <source>
        <dbReference type="EMBL" id="ADE14797.1"/>
    </source>
</evidence>
<protein>
    <submittedName>
        <fullName evidence="1">Uncharacterized protein</fullName>
    </submittedName>
</protein>
<gene>
    <name evidence="1" type="ordered locus">Nhal_1669</name>
</gene>
<sequence length="41" mass="4808">MNRLLEIGFEPAGHWLLDNGFLTFELSRYGNQKDILICLRL</sequence>
<dbReference type="Proteomes" id="UP000001844">
    <property type="component" value="Chromosome"/>
</dbReference>
<dbReference type="HOGENOM" id="CLU_3273394_0_0_6"/>
<evidence type="ECO:0000313" key="2">
    <source>
        <dbReference type="Proteomes" id="UP000001844"/>
    </source>
</evidence>